<reference evidence="2" key="1">
    <citation type="submission" date="2021-01" db="EMBL/GenBank/DDBJ databases">
        <authorList>
            <person name="Corre E."/>
            <person name="Pelletier E."/>
            <person name="Niang G."/>
            <person name="Scheremetjew M."/>
            <person name="Finn R."/>
            <person name="Kale V."/>
            <person name="Holt S."/>
            <person name="Cochrane G."/>
            <person name="Meng A."/>
            <person name="Brown T."/>
            <person name="Cohen L."/>
        </authorList>
    </citation>
    <scope>NUCLEOTIDE SEQUENCE</scope>
    <source>
        <strain evidence="2">S3</strain>
    </source>
</reference>
<organism evidence="2">
    <name type="scientific">Strombidium inclinatum</name>
    <dbReference type="NCBI Taxonomy" id="197538"/>
    <lineage>
        <taxon>Eukaryota</taxon>
        <taxon>Sar</taxon>
        <taxon>Alveolata</taxon>
        <taxon>Ciliophora</taxon>
        <taxon>Intramacronucleata</taxon>
        <taxon>Spirotrichea</taxon>
        <taxon>Oligotrichia</taxon>
        <taxon>Strombidiidae</taxon>
        <taxon>Strombidium</taxon>
    </lineage>
</organism>
<accession>A0A7S3IPZ3</accession>
<keyword evidence="1" id="KW-0472">Membrane</keyword>
<keyword evidence="1" id="KW-0812">Transmembrane</keyword>
<feature type="transmembrane region" description="Helical" evidence="1">
    <location>
        <begin position="126"/>
        <end position="150"/>
    </location>
</feature>
<feature type="transmembrane region" description="Helical" evidence="1">
    <location>
        <begin position="162"/>
        <end position="180"/>
    </location>
</feature>
<feature type="transmembrane region" description="Helical" evidence="1">
    <location>
        <begin position="52"/>
        <end position="81"/>
    </location>
</feature>
<keyword evidence="1" id="KW-1133">Transmembrane helix</keyword>
<protein>
    <submittedName>
        <fullName evidence="2">Uncharacterized protein</fullName>
    </submittedName>
</protein>
<sequence>MMACTSSVIGLILVTLNVFSFVIKLLQFHQFMMYPTKEYARFVSNPDFTRDALILTCLSLFLELFGHALISLLSSMGYFIYIGKKELLAMTIFFSLTSDLGRRFIGMKIGKRPFANYVAPRMSFEAALFAIFTPSVVAAVFYMLISYLGLHHLKFKMVMSDFITTFGNVMGGLSFAGYLLRSFFMRCAGIDENSSLYNVNKVSISAKPESEQEKEKRKIDEILKHSNLVLIWNKTEVFNLYFSIMLPLAYMFWYCLNGMEDQFDDDPFQVSMYTLVMRNLIKGY</sequence>
<feature type="transmembrane region" description="Helical" evidence="1">
    <location>
        <begin position="237"/>
        <end position="254"/>
    </location>
</feature>
<evidence type="ECO:0000313" key="2">
    <source>
        <dbReference type="EMBL" id="CAE0329447.1"/>
    </source>
</evidence>
<feature type="transmembrane region" description="Helical" evidence="1">
    <location>
        <begin position="6"/>
        <end position="26"/>
    </location>
</feature>
<name>A0A7S3IPZ3_9SPIT</name>
<proteinExistence type="predicted"/>
<gene>
    <name evidence="2" type="ORF">SINC0208_LOCUS10077</name>
</gene>
<dbReference type="AlphaFoldDB" id="A0A7S3IPZ3"/>
<evidence type="ECO:0000256" key="1">
    <source>
        <dbReference type="SAM" id="Phobius"/>
    </source>
</evidence>
<dbReference type="EMBL" id="HBIH01025157">
    <property type="protein sequence ID" value="CAE0329447.1"/>
    <property type="molecule type" value="Transcribed_RNA"/>
</dbReference>